<reference evidence="2" key="1">
    <citation type="submission" date="2022-02" db="EMBL/GenBank/DDBJ databases">
        <title>Polaribacter sp. MSW13, isolated from seawater.</title>
        <authorList>
            <person name="Kristyanto S."/>
            <person name="Jung J."/>
            <person name="Jeon C.O."/>
        </authorList>
    </citation>
    <scope>NUCLEOTIDE SEQUENCE</scope>
    <source>
        <strain evidence="2">MSW13</strain>
    </source>
</reference>
<dbReference type="GO" id="GO:0006260">
    <property type="term" value="P:DNA replication"/>
    <property type="evidence" value="ECO:0007669"/>
    <property type="project" value="InterPro"/>
</dbReference>
<organism evidence="2 3">
    <name type="scientific">Polaribacter marinus</name>
    <dbReference type="NCBI Taxonomy" id="2916838"/>
    <lineage>
        <taxon>Bacteria</taxon>
        <taxon>Pseudomonadati</taxon>
        <taxon>Bacteroidota</taxon>
        <taxon>Flavobacteriia</taxon>
        <taxon>Flavobacteriales</taxon>
        <taxon>Flavobacteriaceae</taxon>
    </lineage>
</organism>
<dbReference type="Gene3D" id="1.10.10.10">
    <property type="entry name" value="Winged helix-like DNA-binding domain superfamily/Winged helix DNA-binding domain"/>
    <property type="match status" value="1"/>
</dbReference>
<feature type="domain" description="Bacteriophage lambda Replication protein O N-terminal" evidence="1">
    <location>
        <begin position="7"/>
        <end position="84"/>
    </location>
</feature>
<gene>
    <name evidence="2" type="ORF">MC378_14165</name>
</gene>
<dbReference type="AlphaFoldDB" id="A0A9X1VT31"/>
<dbReference type="Pfam" id="PF04492">
    <property type="entry name" value="Phage_rep_O"/>
    <property type="match status" value="1"/>
</dbReference>
<comment type="caution">
    <text evidence="2">The sequence shown here is derived from an EMBL/GenBank/DDBJ whole genome shotgun (WGS) entry which is preliminary data.</text>
</comment>
<evidence type="ECO:0000259" key="1">
    <source>
        <dbReference type="Pfam" id="PF04492"/>
    </source>
</evidence>
<proteinExistence type="predicted"/>
<protein>
    <submittedName>
        <fullName evidence="2">Replication protein</fullName>
    </submittedName>
</protein>
<keyword evidence="3" id="KW-1185">Reference proteome</keyword>
<dbReference type="RefSeq" id="WP_242179430.1">
    <property type="nucleotide sequence ID" value="NZ_JAKQYM010000015.1"/>
</dbReference>
<dbReference type="InterPro" id="IPR036388">
    <property type="entry name" value="WH-like_DNA-bd_sf"/>
</dbReference>
<name>A0A9X1VT31_9FLAO</name>
<evidence type="ECO:0000313" key="2">
    <source>
        <dbReference type="EMBL" id="MCI2230320.1"/>
    </source>
</evidence>
<dbReference type="Proteomes" id="UP001139369">
    <property type="component" value="Unassembled WGS sequence"/>
</dbReference>
<dbReference type="InterPro" id="IPR006497">
    <property type="entry name" value="Phage_lambda_VrpO_N"/>
</dbReference>
<dbReference type="EMBL" id="JAKQYM010000015">
    <property type="protein sequence ID" value="MCI2230320.1"/>
    <property type="molecule type" value="Genomic_DNA"/>
</dbReference>
<accession>A0A9X1VT31</accession>
<sequence length="166" mass="19741">MRYQKTTQVPNEVFDLHLTELTFSELKILLYIIRQTYGWKLKNGKRKQRDRITHNIFKQKTGLSRRVISDVVQSLITKHLITVTDYQGNKLHTPEQRKGKVGIYYAPCFVTCAENNKKVCKQKHKPVQNKVYNKTNTTKLNEQKSFQQKIKISDWERMQQILETRT</sequence>
<evidence type="ECO:0000313" key="3">
    <source>
        <dbReference type="Proteomes" id="UP001139369"/>
    </source>
</evidence>